<evidence type="ECO:0000313" key="5">
    <source>
        <dbReference type="Proteomes" id="UP000033202"/>
    </source>
</evidence>
<evidence type="ECO:0000259" key="2">
    <source>
        <dbReference type="Pfam" id="PF20620"/>
    </source>
</evidence>
<dbReference type="PANTHER" id="PTHR31151">
    <property type="entry name" value="PROLINE-TRNA LIGASE (DUF1680)"/>
    <property type="match status" value="1"/>
</dbReference>
<dbReference type="Proteomes" id="UP000033202">
    <property type="component" value="Unassembled WGS sequence"/>
</dbReference>
<evidence type="ECO:0000313" key="4">
    <source>
        <dbReference type="EMBL" id="GAO39813.1"/>
    </source>
</evidence>
<feature type="domain" description="Glycoside hydrolase GH146 substrate-binding" evidence="2">
    <location>
        <begin position="628"/>
        <end position="760"/>
    </location>
</feature>
<dbReference type="STRING" id="1219043.SCH01S_39_00980"/>
<dbReference type="GO" id="GO:0005975">
    <property type="term" value="P:carbohydrate metabolic process"/>
    <property type="evidence" value="ECO:0007669"/>
    <property type="project" value="InterPro"/>
</dbReference>
<evidence type="ECO:0000259" key="1">
    <source>
        <dbReference type="Pfam" id="PF07944"/>
    </source>
</evidence>
<comment type="caution">
    <text evidence="4">The sequence shown here is derived from an EMBL/GenBank/DDBJ whole genome shotgun (WGS) entry which is preliminary data.</text>
</comment>
<dbReference type="InterPro" id="IPR049046">
    <property type="entry name" value="Beta-AFase-like_GH127_middle"/>
</dbReference>
<name>A0A0E9MQP1_9SPHN</name>
<accession>A0A0E9MQP1</accession>
<reference evidence="4 5" key="1">
    <citation type="submission" date="2015-04" db="EMBL/GenBank/DDBJ databases">
        <title>Whole genome shotgun sequence of Sphingomonas changbaiensis NBRC 104936.</title>
        <authorList>
            <person name="Katano-Makiyama Y."/>
            <person name="Hosoyama A."/>
            <person name="Hashimoto M."/>
            <person name="Noguchi M."/>
            <person name="Tsuchikane K."/>
            <person name="Ohji S."/>
            <person name="Yamazoe A."/>
            <person name="Ichikawa N."/>
            <person name="Kimura A."/>
            <person name="Fujita N."/>
        </authorList>
    </citation>
    <scope>NUCLEOTIDE SEQUENCE [LARGE SCALE GENOMIC DNA]</scope>
    <source>
        <strain evidence="4 5">NBRC 104936</strain>
    </source>
</reference>
<feature type="domain" description="Non-reducing end beta-L-arabinofuranosidase-like GH127 middle" evidence="3">
    <location>
        <begin position="421"/>
        <end position="515"/>
    </location>
</feature>
<dbReference type="SUPFAM" id="SSF48208">
    <property type="entry name" value="Six-hairpin glycosidases"/>
    <property type="match status" value="1"/>
</dbReference>
<dbReference type="Pfam" id="PF20736">
    <property type="entry name" value="Glyco_hydro127M"/>
    <property type="match status" value="1"/>
</dbReference>
<dbReference type="InterPro" id="IPR008928">
    <property type="entry name" value="6-hairpin_glycosidase_sf"/>
</dbReference>
<dbReference type="InterPro" id="IPR046544">
    <property type="entry name" value="GH146_SB_dom"/>
</dbReference>
<dbReference type="RefSeq" id="WP_245612223.1">
    <property type="nucleotide sequence ID" value="NZ_BBWU01000039.1"/>
</dbReference>
<dbReference type="PANTHER" id="PTHR31151:SF0">
    <property type="entry name" value="PROLINE-TRNA LIGASE (DUF1680)"/>
    <property type="match status" value="1"/>
</dbReference>
<dbReference type="Pfam" id="PF07944">
    <property type="entry name" value="Beta-AFase-like_GH127_cat"/>
    <property type="match status" value="1"/>
</dbReference>
<dbReference type="Pfam" id="PF20620">
    <property type="entry name" value="DUF6805"/>
    <property type="match status" value="1"/>
</dbReference>
<dbReference type="InterPro" id="IPR012878">
    <property type="entry name" value="Beta-AFase-like_GH127_cat"/>
</dbReference>
<evidence type="ECO:0008006" key="6">
    <source>
        <dbReference type="Google" id="ProtNLM"/>
    </source>
</evidence>
<dbReference type="AlphaFoldDB" id="A0A0E9MQP1"/>
<gene>
    <name evidence="4" type="ORF">SCH01S_39_00980</name>
</gene>
<protein>
    <recommendedName>
        <fullName evidence="6">Glycoside hydrolase family 127 protein</fullName>
    </recommendedName>
</protein>
<sequence>MPTIARAKSSLLQTERAKPLPLASVRLLPSPWLDAVEGNRRYLHALEPDRLLHNYRTSAGLMPKGAVYGGWESDTIAGHTLGHYLSALSLMYAQTGDAECKRRVDYIVDELAEVQRAHGDGYVAGFTRKRDDLVEDGKVIFAELKRGDIRSMGFDLNGCWVPFYNWHKLYAGLFDAQAHCGNSKALPVAIGLGGYIDGVFAVLSDAQVQQVLDCEHGGINESFAELYARTGDTRWLRLAERLRHKKILDPLTAGKDVLPWIHANTQVPKIIGLARLHELTGNPGDANAARFFWDTVIRDYSYVIGGNADREYFPAPRTISKHITEQTCESCNSYNMLKLTRHLYGWQPQARLFDYYERAHLNHILAQQDPATGMFAYMVPLMSGSARNFSKPFDNFWCCVGTGMESHAKHGDSIWWQSADTLSVNLYIPSVATWADQGATFRMETAYPFGEQVAIALEQLDKPRSFAVALRIPGWCEGATLRVNGKPVPAGSPGDYATIRRRWTKGDRITLDLPIRLRTEPTNDDPSVVALLNGPTVLAADLGPASEPYEGAPPALVAANLLAGFAPVDAAASRFRTTGIARPADLSFAPFFQLRDRRTAVYFRSFDEAGWQREQVAFAADQARQQDLARRSVDVMNLGEMQPERDHGLTAKNSYAVTYRGRHGRDARTFGFFEFTSKVRPGPLVLQATYWGEERDKLFDILVDGTRIATEKLSGEHPGDFFDKDYPIPEALTKGKETVKVRFQPANDKTRCAPVFGVRVFTPADPLKTT</sequence>
<feature type="domain" description="Non-reducing end beta-L-arabinofuranosidase-like GH127 catalytic" evidence="1">
    <location>
        <begin position="24"/>
        <end position="411"/>
    </location>
</feature>
<dbReference type="EMBL" id="BBWU01000039">
    <property type="protein sequence ID" value="GAO39813.1"/>
    <property type="molecule type" value="Genomic_DNA"/>
</dbReference>
<evidence type="ECO:0000259" key="3">
    <source>
        <dbReference type="Pfam" id="PF20736"/>
    </source>
</evidence>
<organism evidence="4 5">
    <name type="scientific">Sphingomonas changbaiensis NBRC 104936</name>
    <dbReference type="NCBI Taxonomy" id="1219043"/>
    <lineage>
        <taxon>Bacteria</taxon>
        <taxon>Pseudomonadati</taxon>
        <taxon>Pseudomonadota</taxon>
        <taxon>Alphaproteobacteria</taxon>
        <taxon>Sphingomonadales</taxon>
        <taxon>Sphingomonadaceae</taxon>
        <taxon>Sphingomonas</taxon>
    </lineage>
</organism>
<keyword evidence="5" id="KW-1185">Reference proteome</keyword>
<proteinExistence type="predicted"/>